<feature type="region of interest" description="Disordered" evidence="6">
    <location>
        <begin position="1"/>
        <end position="22"/>
    </location>
</feature>
<reference evidence="8 9" key="1">
    <citation type="submission" date="2017-08" db="EMBL/GenBank/DDBJ databases">
        <title>Halovibrio sewagensis sp. nov., isolated from wastewater of high salinity.</title>
        <authorList>
            <person name="Dong X."/>
            <person name="Zhang G."/>
        </authorList>
    </citation>
    <scope>NUCLEOTIDE SEQUENCE [LARGE SCALE GENOMIC DNA]</scope>
    <source>
        <strain evidence="8 9">YL5-2</strain>
    </source>
</reference>
<dbReference type="Proteomes" id="UP000218896">
    <property type="component" value="Unassembled WGS sequence"/>
</dbReference>
<evidence type="ECO:0000313" key="9">
    <source>
        <dbReference type="Proteomes" id="UP000218896"/>
    </source>
</evidence>
<organism evidence="8 9">
    <name type="scientific">Halovibrio salipaludis</name>
    <dbReference type="NCBI Taxonomy" id="2032626"/>
    <lineage>
        <taxon>Bacteria</taxon>
        <taxon>Pseudomonadati</taxon>
        <taxon>Pseudomonadota</taxon>
        <taxon>Gammaproteobacteria</taxon>
        <taxon>Oceanospirillales</taxon>
        <taxon>Halomonadaceae</taxon>
        <taxon>Halovibrio</taxon>
    </lineage>
</organism>
<evidence type="ECO:0000256" key="6">
    <source>
        <dbReference type="SAM" id="MobiDB-lite"/>
    </source>
</evidence>
<dbReference type="PANTHER" id="PTHR11070:SF17">
    <property type="entry name" value="DNA HELICASE IV"/>
    <property type="match status" value="1"/>
</dbReference>
<evidence type="ECO:0000313" key="8">
    <source>
        <dbReference type="EMBL" id="PAU81743.1"/>
    </source>
</evidence>
<keyword evidence="4 5" id="KW-0067">ATP-binding</keyword>
<evidence type="ECO:0000256" key="5">
    <source>
        <dbReference type="PROSITE-ProRule" id="PRU00560"/>
    </source>
</evidence>
<evidence type="ECO:0000259" key="7">
    <source>
        <dbReference type="PROSITE" id="PS51198"/>
    </source>
</evidence>
<feature type="binding site" evidence="5">
    <location>
        <begin position="228"/>
        <end position="235"/>
    </location>
    <ligand>
        <name>ATP</name>
        <dbReference type="ChEBI" id="CHEBI:30616"/>
    </ligand>
</feature>
<accession>A0A2A2FB17</accession>
<evidence type="ECO:0000256" key="4">
    <source>
        <dbReference type="ARBA" id="ARBA00022840"/>
    </source>
</evidence>
<dbReference type="GO" id="GO:0005829">
    <property type="term" value="C:cytosol"/>
    <property type="evidence" value="ECO:0007669"/>
    <property type="project" value="TreeGrafter"/>
</dbReference>
<sequence length="703" mass="80925">MTSHEQAPTPAEAEEQQNLDDIQDRLERAIDEANQRLEHYKKEIQSQKEYLWESRDEMDHIEKISQRESIQQAVSTGDNVLAQKQRFLKLQRTPYFGRFDFQRDGHSEPEPTYVGVHQFYDENSHRTLVYDWRAPIATLFYDYETGEARYQAPEGEVSGEITAKRQFRIRHRTIDMLIESSVNVVDDVLQEELSRSSDDGMKNIVATIQRDQNAIIRNEHAPALIIQGVAGSGKTSIALHRIAFLLYRFKDTLSSDDILIISPNRVFADYISNVLPELGEESVHEVGMDDLADELLDSQYRFQTFFEQTTALLEKDDDALKERLRYKASPEFLKQLDAYINEVEKSRFAAEDLWIARRLVPGWLLEETFRKHRKLGTKERVRQVTKEIEQKIGIQYNYDLMPNERRELQEKIQGMVKQSSLRETYKQFYTWLGQPELFTTASRGRLEYSDVFPLIYLKMRLEGIRSRYRNVKHLLVDEMQDYTPVQYAVIASLFKCNKTILGDANQSINPYSGSTAERIKGVMPEATRVTLTKSYRSSYEITLFAQAIAPNPELEAVKRHGEAPTVNGYRTRREEFDAIAATCTAFQASENNTLGILCRTQKQAKQVYEALAERIDGVRLVSETEGAFAMGVMVSTVHMAKGLEFDEVIVPDVSAKTYHRPMDQALLYVACTRAMHRLTLTHMGQPSEFLPILPIDETTSAAD</sequence>
<dbReference type="Pfam" id="PF00580">
    <property type="entry name" value="UvrD-helicase"/>
    <property type="match status" value="1"/>
</dbReference>
<feature type="compositionally biased region" description="Low complexity" evidence="6">
    <location>
        <begin position="1"/>
        <end position="11"/>
    </location>
</feature>
<dbReference type="GO" id="GO:0016787">
    <property type="term" value="F:hydrolase activity"/>
    <property type="evidence" value="ECO:0007669"/>
    <property type="project" value="UniProtKB-UniRule"/>
</dbReference>
<dbReference type="InterPro" id="IPR000212">
    <property type="entry name" value="DNA_helicase_UvrD/REP"/>
</dbReference>
<dbReference type="InterPro" id="IPR027417">
    <property type="entry name" value="P-loop_NTPase"/>
</dbReference>
<keyword evidence="2 5" id="KW-0378">Hydrolase</keyword>
<dbReference type="OrthoDB" id="7066673at2"/>
<feature type="domain" description="UvrD-like helicase ATP-binding" evidence="7">
    <location>
        <begin position="207"/>
        <end position="538"/>
    </location>
</feature>
<keyword evidence="3 5" id="KW-0347">Helicase</keyword>
<keyword evidence="1 5" id="KW-0547">Nucleotide-binding</keyword>
<dbReference type="RefSeq" id="WP_095615847.1">
    <property type="nucleotide sequence ID" value="NZ_NSKD01000001.1"/>
</dbReference>
<dbReference type="GO" id="GO:0043138">
    <property type="term" value="F:3'-5' DNA helicase activity"/>
    <property type="evidence" value="ECO:0007669"/>
    <property type="project" value="TreeGrafter"/>
</dbReference>
<dbReference type="AlphaFoldDB" id="A0A2A2FB17"/>
<dbReference type="GO" id="GO:0005524">
    <property type="term" value="F:ATP binding"/>
    <property type="evidence" value="ECO:0007669"/>
    <property type="project" value="UniProtKB-UniRule"/>
</dbReference>
<evidence type="ECO:0000256" key="1">
    <source>
        <dbReference type="ARBA" id="ARBA00022741"/>
    </source>
</evidence>
<name>A0A2A2FB17_9GAMM</name>
<evidence type="ECO:0000256" key="2">
    <source>
        <dbReference type="ARBA" id="ARBA00022801"/>
    </source>
</evidence>
<proteinExistence type="predicted"/>
<dbReference type="PANTHER" id="PTHR11070">
    <property type="entry name" value="UVRD / RECB / PCRA DNA HELICASE FAMILY MEMBER"/>
    <property type="match status" value="1"/>
</dbReference>
<gene>
    <name evidence="8" type="ORF">CK501_00910</name>
</gene>
<dbReference type="GO" id="GO:0003677">
    <property type="term" value="F:DNA binding"/>
    <property type="evidence" value="ECO:0007669"/>
    <property type="project" value="InterPro"/>
</dbReference>
<evidence type="ECO:0000256" key="3">
    <source>
        <dbReference type="ARBA" id="ARBA00022806"/>
    </source>
</evidence>
<dbReference type="Gene3D" id="3.40.50.300">
    <property type="entry name" value="P-loop containing nucleotide triphosphate hydrolases"/>
    <property type="match status" value="2"/>
</dbReference>
<dbReference type="EMBL" id="NSKD01000001">
    <property type="protein sequence ID" value="PAU81743.1"/>
    <property type="molecule type" value="Genomic_DNA"/>
</dbReference>
<dbReference type="GO" id="GO:0000725">
    <property type="term" value="P:recombinational repair"/>
    <property type="evidence" value="ECO:0007669"/>
    <property type="project" value="TreeGrafter"/>
</dbReference>
<dbReference type="SUPFAM" id="SSF52540">
    <property type="entry name" value="P-loop containing nucleoside triphosphate hydrolases"/>
    <property type="match status" value="1"/>
</dbReference>
<dbReference type="PROSITE" id="PS51198">
    <property type="entry name" value="UVRD_HELICASE_ATP_BIND"/>
    <property type="match status" value="1"/>
</dbReference>
<dbReference type="InterPro" id="IPR027785">
    <property type="entry name" value="UvrD-like_helicase_C"/>
</dbReference>
<keyword evidence="9" id="KW-1185">Reference proteome</keyword>
<protein>
    <submittedName>
        <fullName evidence="8">Helicase</fullName>
    </submittedName>
</protein>
<dbReference type="Pfam" id="PF13538">
    <property type="entry name" value="UvrD_C_2"/>
    <property type="match status" value="1"/>
</dbReference>
<comment type="caution">
    <text evidence="8">The sequence shown here is derived from an EMBL/GenBank/DDBJ whole genome shotgun (WGS) entry which is preliminary data.</text>
</comment>
<dbReference type="InterPro" id="IPR014016">
    <property type="entry name" value="UvrD-like_ATP-bd"/>
</dbReference>